<dbReference type="InterPro" id="IPR000182">
    <property type="entry name" value="GNAT_dom"/>
</dbReference>
<dbReference type="Gene3D" id="3.40.630.30">
    <property type="match status" value="1"/>
</dbReference>
<comment type="caution">
    <text evidence="3">The sequence shown here is derived from an EMBL/GenBank/DDBJ whole genome shotgun (WGS) entry which is preliminary data.</text>
</comment>
<dbReference type="SUPFAM" id="SSF55729">
    <property type="entry name" value="Acyl-CoA N-acyltransferases (Nat)"/>
    <property type="match status" value="1"/>
</dbReference>
<dbReference type="Proteomes" id="UP001287356">
    <property type="component" value="Unassembled WGS sequence"/>
</dbReference>
<dbReference type="EMBL" id="JAULSN010000011">
    <property type="protein sequence ID" value="KAK3361384.1"/>
    <property type="molecule type" value="Genomic_DNA"/>
</dbReference>
<protein>
    <recommendedName>
        <fullName evidence="2">N-acetyltransferase domain-containing protein</fullName>
    </recommendedName>
</protein>
<gene>
    <name evidence="3" type="ORF">B0T24DRAFT_641501</name>
</gene>
<dbReference type="InterPro" id="IPR016181">
    <property type="entry name" value="Acyl_CoA_acyltransferase"/>
</dbReference>
<feature type="region of interest" description="Disordered" evidence="1">
    <location>
        <begin position="1"/>
        <end position="37"/>
    </location>
</feature>
<keyword evidence="4" id="KW-1185">Reference proteome</keyword>
<evidence type="ECO:0000313" key="4">
    <source>
        <dbReference type="Proteomes" id="UP001287356"/>
    </source>
</evidence>
<sequence>MSLLIDLSGDKAVQGDIQESLPQDSDKTKSDNSVSVQPLPRTSEADIVLAPAGLAENSALLAYLTALINTVYTQEEGEFWHGGQFARCTLEEVGRYIVAGELAIAWRHGSAQMDTKDLMGCVRVQMIDSRTGEFGVLMCDPAFRGLGLGRDLLGFAETWARKQGAEVMQLELLTPDGWHHASKARLAIWYERAGFGLIRVGDVADEFPHLTRILVRPAKVCVYHKTLSEPAHH</sequence>
<dbReference type="GO" id="GO:0016747">
    <property type="term" value="F:acyltransferase activity, transferring groups other than amino-acyl groups"/>
    <property type="evidence" value="ECO:0007669"/>
    <property type="project" value="InterPro"/>
</dbReference>
<reference evidence="3" key="2">
    <citation type="submission" date="2023-06" db="EMBL/GenBank/DDBJ databases">
        <authorList>
            <consortium name="Lawrence Berkeley National Laboratory"/>
            <person name="Haridas S."/>
            <person name="Hensen N."/>
            <person name="Bonometti L."/>
            <person name="Westerberg I."/>
            <person name="Brannstrom I.O."/>
            <person name="Guillou S."/>
            <person name="Cros-Aarteil S."/>
            <person name="Calhoun S."/>
            <person name="Kuo A."/>
            <person name="Mondo S."/>
            <person name="Pangilinan J."/>
            <person name="Riley R."/>
            <person name="Labutti K."/>
            <person name="Andreopoulos B."/>
            <person name="Lipzen A."/>
            <person name="Chen C."/>
            <person name="Yanf M."/>
            <person name="Daum C."/>
            <person name="Ng V."/>
            <person name="Clum A."/>
            <person name="Steindorff A."/>
            <person name="Ohm R."/>
            <person name="Martin F."/>
            <person name="Silar P."/>
            <person name="Natvig D."/>
            <person name="Lalanne C."/>
            <person name="Gautier V."/>
            <person name="Ament-Velasquez S.L."/>
            <person name="Kruys A."/>
            <person name="Hutchinson M.I."/>
            <person name="Powell A.J."/>
            <person name="Barry K."/>
            <person name="Miller A.N."/>
            <person name="Grigoriev I.V."/>
            <person name="Debuchy R."/>
            <person name="Gladieux P."/>
            <person name="Thoren M.H."/>
            <person name="Johannesson H."/>
        </authorList>
    </citation>
    <scope>NUCLEOTIDE SEQUENCE</scope>
    <source>
        <strain evidence="3">CBS 958.72</strain>
    </source>
</reference>
<dbReference type="PROSITE" id="PS51186">
    <property type="entry name" value="GNAT"/>
    <property type="match status" value="1"/>
</dbReference>
<evidence type="ECO:0000259" key="2">
    <source>
        <dbReference type="PROSITE" id="PS51186"/>
    </source>
</evidence>
<reference evidence="3" key="1">
    <citation type="journal article" date="2023" name="Mol. Phylogenet. Evol.">
        <title>Genome-scale phylogeny and comparative genomics of the fungal order Sordariales.</title>
        <authorList>
            <person name="Hensen N."/>
            <person name="Bonometti L."/>
            <person name="Westerberg I."/>
            <person name="Brannstrom I.O."/>
            <person name="Guillou S."/>
            <person name="Cros-Aarteil S."/>
            <person name="Calhoun S."/>
            <person name="Haridas S."/>
            <person name="Kuo A."/>
            <person name="Mondo S."/>
            <person name="Pangilinan J."/>
            <person name="Riley R."/>
            <person name="LaButti K."/>
            <person name="Andreopoulos B."/>
            <person name="Lipzen A."/>
            <person name="Chen C."/>
            <person name="Yan M."/>
            <person name="Daum C."/>
            <person name="Ng V."/>
            <person name="Clum A."/>
            <person name="Steindorff A."/>
            <person name="Ohm R.A."/>
            <person name="Martin F."/>
            <person name="Silar P."/>
            <person name="Natvig D.O."/>
            <person name="Lalanne C."/>
            <person name="Gautier V."/>
            <person name="Ament-Velasquez S.L."/>
            <person name="Kruys A."/>
            <person name="Hutchinson M.I."/>
            <person name="Powell A.J."/>
            <person name="Barry K."/>
            <person name="Miller A.N."/>
            <person name="Grigoriev I.V."/>
            <person name="Debuchy R."/>
            <person name="Gladieux P."/>
            <person name="Hiltunen Thoren M."/>
            <person name="Johannesson H."/>
        </authorList>
    </citation>
    <scope>NUCLEOTIDE SEQUENCE</scope>
    <source>
        <strain evidence="3">CBS 958.72</strain>
    </source>
</reference>
<proteinExistence type="predicted"/>
<accession>A0AAE0JT41</accession>
<dbReference type="Pfam" id="PF00583">
    <property type="entry name" value="Acetyltransf_1"/>
    <property type="match status" value="1"/>
</dbReference>
<dbReference type="AlphaFoldDB" id="A0AAE0JT41"/>
<evidence type="ECO:0000256" key="1">
    <source>
        <dbReference type="SAM" id="MobiDB-lite"/>
    </source>
</evidence>
<name>A0AAE0JT41_9PEZI</name>
<evidence type="ECO:0000313" key="3">
    <source>
        <dbReference type="EMBL" id="KAK3361384.1"/>
    </source>
</evidence>
<organism evidence="3 4">
    <name type="scientific">Lasiosphaeria ovina</name>
    <dbReference type="NCBI Taxonomy" id="92902"/>
    <lineage>
        <taxon>Eukaryota</taxon>
        <taxon>Fungi</taxon>
        <taxon>Dikarya</taxon>
        <taxon>Ascomycota</taxon>
        <taxon>Pezizomycotina</taxon>
        <taxon>Sordariomycetes</taxon>
        <taxon>Sordariomycetidae</taxon>
        <taxon>Sordariales</taxon>
        <taxon>Lasiosphaeriaceae</taxon>
        <taxon>Lasiosphaeria</taxon>
    </lineage>
</organism>
<feature type="domain" description="N-acetyltransferase" evidence="2">
    <location>
        <begin position="59"/>
        <end position="219"/>
    </location>
</feature>